<reference evidence="2" key="2">
    <citation type="submission" date="2020-09" db="EMBL/GenBank/DDBJ databases">
        <authorList>
            <person name="Sun Q."/>
            <person name="Zhou Y."/>
        </authorList>
    </citation>
    <scope>NUCLEOTIDE SEQUENCE</scope>
    <source>
        <strain evidence="2">CGMCC 4.7110</strain>
    </source>
</reference>
<dbReference type="Proteomes" id="UP000653411">
    <property type="component" value="Unassembled WGS sequence"/>
</dbReference>
<proteinExistence type="predicted"/>
<dbReference type="RefSeq" id="WP_189268303.1">
    <property type="nucleotide sequence ID" value="NZ_BMML01000029.1"/>
</dbReference>
<dbReference type="PANTHER" id="PTHR43283">
    <property type="entry name" value="BETA-LACTAMASE-RELATED"/>
    <property type="match status" value="1"/>
</dbReference>
<feature type="domain" description="Beta-lactamase-related" evidence="1">
    <location>
        <begin position="32"/>
        <end position="362"/>
    </location>
</feature>
<dbReference type="InterPro" id="IPR012338">
    <property type="entry name" value="Beta-lactam/transpept-like"/>
</dbReference>
<dbReference type="Gene3D" id="3.40.710.10">
    <property type="entry name" value="DD-peptidase/beta-lactamase superfamily"/>
    <property type="match status" value="1"/>
</dbReference>
<dbReference type="GO" id="GO:0016787">
    <property type="term" value="F:hydrolase activity"/>
    <property type="evidence" value="ECO:0007669"/>
    <property type="project" value="UniProtKB-KW"/>
</dbReference>
<evidence type="ECO:0000313" key="2">
    <source>
        <dbReference type="EMBL" id="GGN39034.1"/>
    </source>
</evidence>
<dbReference type="AlphaFoldDB" id="A0A917XM67"/>
<reference evidence="2" key="1">
    <citation type="journal article" date="2014" name="Int. J. Syst. Evol. Microbiol.">
        <title>Complete genome sequence of Corynebacterium casei LMG S-19264T (=DSM 44701T), isolated from a smear-ripened cheese.</title>
        <authorList>
            <consortium name="US DOE Joint Genome Institute (JGI-PGF)"/>
            <person name="Walter F."/>
            <person name="Albersmeier A."/>
            <person name="Kalinowski J."/>
            <person name="Ruckert C."/>
        </authorList>
    </citation>
    <scope>NUCLEOTIDE SEQUENCE</scope>
    <source>
        <strain evidence="2">CGMCC 4.7110</strain>
    </source>
</reference>
<dbReference type="Pfam" id="PF00144">
    <property type="entry name" value="Beta-lactamase"/>
    <property type="match status" value="1"/>
</dbReference>
<name>A0A917XM67_9ACTN</name>
<organism evidence="2 3">
    <name type="scientific">Streptomyces fuscichromogenes</name>
    <dbReference type="NCBI Taxonomy" id="1324013"/>
    <lineage>
        <taxon>Bacteria</taxon>
        <taxon>Bacillati</taxon>
        <taxon>Actinomycetota</taxon>
        <taxon>Actinomycetes</taxon>
        <taxon>Kitasatosporales</taxon>
        <taxon>Streptomycetaceae</taxon>
        <taxon>Streptomyces</taxon>
    </lineage>
</organism>
<comment type="caution">
    <text evidence="2">The sequence shown here is derived from an EMBL/GenBank/DDBJ whole genome shotgun (WGS) entry which is preliminary data.</text>
</comment>
<dbReference type="PANTHER" id="PTHR43283:SF18">
    <property type="match status" value="1"/>
</dbReference>
<dbReference type="SUPFAM" id="SSF56601">
    <property type="entry name" value="beta-lactamase/transpeptidase-like"/>
    <property type="match status" value="1"/>
</dbReference>
<dbReference type="InterPro" id="IPR001466">
    <property type="entry name" value="Beta-lactam-related"/>
</dbReference>
<gene>
    <name evidence="2" type="ORF">GCM10011578_085120</name>
</gene>
<sequence>MTDGTPHPTEIDVTALGEALARYAPLALRITATPGVSIAVTDRAGNSHVSAYGMADLADATHMRPESVFHLGSISKLYVSAAVVQLAERGRLDLHRPINHYLDEFTVRNPLGSRDITAYDLLTHQSGLGTSSAFDATLGTPGSLAKHLADGYGTAEGIEYGQPGARWTAPVGARFQYTTFGMATLGHLVEVTNKAGLSFADYVASEIIEPLGMTAAAIPDLPAPGHAPAALLDARATGYARFGRWCVPTPEVHTPLYPAGGMLGTAASHNRFLLSLMLGGRLDGNQILRPESVRAMVTPQNPAQFPGGDHGIGLGMELRQLGRPDFFFGHAGAYPFGWWSFSRVYPGLGFAVTVLSNAWDMARFFNPVDRSASGLITEFVANWVATGGGSAGRSTLGWDEQAAYAMGLLMGERLRGLFNIADPLGPAVTDRMVAGARLIPAGGYGETWSADGFAEGVRALDGFEPSAERIRAFLSSPECLASAPDLDLHALEFGASHAEWPMPMSFWADRVEQNRALYGHLDQLGF</sequence>
<dbReference type="EMBL" id="BMML01000029">
    <property type="protein sequence ID" value="GGN39034.1"/>
    <property type="molecule type" value="Genomic_DNA"/>
</dbReference>
<protein>
    <submittedName>
        <fullName evidence="2">Serine hydrolase</fullName>
    </submittedName>
</protein>
<keyword evidence="2" id="KW-0378">Hydrolase</keyword>
<evidence type="ECO:0000259" key="1">
    <source>
        <dbReference type="Pfam" id="PF00144"/>
    </source>
</evidence>
<accession>A0A917XM67</accession>
<evidence type="ECO:0000313" key="3">
    <source>
        <dbReference type="Proteomes" id="UP000653411"/>
    </source>
</evidence>
<dbReference type="InterPro" id="IPR050789">
    <property type="entry name" value="Diverse_Enzym_Activities"/>
</dbReference>
<keyword evidence="3" id="KW-1185">Reference proteome</keyword>